<organism evidence="5 6">
    <name type="scientific">Pelagerythrobacter marensis</name>
    <dbReference type="NCBI Taxonomy" id="543877"/>
    <lineage>
        <taxon>Bacteria</taxon>
        <taxon>Pseudomonadati</taxon>
        <taxon>Pseudomonadota</taxon>
        <taxon>Alphaproteobacteria</taxon>
        <taxon>Sphingomonadales</taxon>
        <taxon>Erythrobacteraceae</taxon>
        <taxon>Pelagerythrobacter</taxon>
    </lineage>
</organism>
<proteinExistence type="inferred from homology"/>
<keyword evidence="6" id="KW-1185">Reference proteome</keyword>
<protein>
    <submittedName>
        <fullName evidence="5">Putative superoxide dismutase (Cu/Zn)</fullName>
    </submittedName>
</protein>
<evidence type="ECO:0000259" key="4">
    <source>
        <dbReference type="Pfam" id="PF00080"/>
    </source>
</evidence>
<dbReference type="PROSITE" id="PS51257">
    <property type="entry name" value="PROKAR_LIPOPROTEIN"/>
    <property type="match status" value="1"/>
</dbReference>
<dbReference type="EMBL" id="CP011805">
    <property type="protein sequence ID" value="AKM08131.1"/>
    <property type="molecule type" value="Genomic_DNA"/>
</dbReference>
<dbReference type="RefSeq" id="WP_047807010.1">
    <property type="nucleotide sequence ID" value="NZ_CP011805.1"/>
</dbReference>
<dbReference type="InterPro" id="IPR024134">
    <property type="entry name" value="SOD_Cu/Zn_/chaperone"/>
</dbReference>
<name>A0A0G3XBX6_9SPHN</name>
<feature type="signal peptide" evidence="3">
    <location>
        <begin position="1"/>
        <end position="20"/>
    </location>
</feature>
<dbReference type="Pfam" id="PF00080">
    <property type="entry name" value="Sod_Cu"/>
    <property type="match status" value="1"/>
</dbReference>
<evidence type="ECO:0000256" key="2">
    <source>
        <dbReference type="SAM" id="MobiDB-lite"/>
    </source>
</evidence>
<feature type="region of interest" description="Disordered" evidence="2">
    <location>
        <begin position="86"/>
        <end position="110"/>
    </location>
</feature>
<dbReference type="InterPro" id="IPR036423">
    <property type="entry name" value="SOD-like_Cu/Zn_dom_sf"/>
</dbReference>
<accession>A0A0G3XBX6</accession>
<dbReference type="STRING" id="543877.AM2010_2069"/>
<gene>
    <name evidence="5" type="ORF">AM2010_2069</name>
</gene>
<dbReference type="GO" id="GO:0005507">
    <property type="term" value="F:copper ion binding"/>
    <property type="evidence" value="ECO:0007669"/>
    <property type="project" value="InterPro"/>
</dbReference>
<evidence type="ECO:0000256" key="1">
    <source>
        <dbReference type="ARBA" id="ARBA00010457"/>
    </source>
</evidence>
<evidence type="ECO:0000313" key="6">
    <source>
        <dbReference type="Proteomes" id="UP000037643"/>
    </source>
</evidence>
<dbReference type="KEGG" id="amx:AM2010_2069"/>
<dbReference type="AlphaFoldDB" id="A0A0G3XBX6"/>
<dbReference type="PANTHER" id="PTHR10003">
    <property type="entry name" value="SUPEROXIDE DISMUTASE CU-ZN -RELATED"/>
    <property type="match status" value="1"/>
</dbReference>
<dbReference type="GO" id="GO:0006801">
    <property type="term" value="P:superoxide metabolic process"/>
    <property type="evidence" value="ECO:0007669"/>
    <property type="project" value="InterPro"/>
</dbReference>
<keyword evidence="3" id="KW-0732">Signal</keyword>
<dbReference type="Gene3D" id="2.60.40.200">
    <property type="entry name" value="Superoxide dismutase, copper/zinc binding domain"/>
    <property type="match status" value="1"/>
</dbReference>
<feature type="domain" description="Superoxide dismutase copper/zinc binding" evidence="4">
    <location>
        <begin position="44"/>
        <end position="172"/>
    </location>
</feature>
<dbReference type="Proteomes" id="UP000037643">
    <property type="component" value="Chromosome"/>
</dbReference>
<dbReference type="OrthoDB" id="5431326at2"/>
<evidence type="ECO:0000256" key="3">
    <source>
        <dbReference type="SAM" id="SignalP"/>
    </source>
</evidence>
<comment type="similarity">
    <text evidence="1">Belongs to the Cu-Zn superoxide dismutase family.</text>
</comment>
<dbReference type="PATRIC" id="fig|543877.4.peg.2103"/>
<evidence type="ECO:0000313" key="5">
    <source>
        <dbReference type="EMBL" id="AKM08131.1"/>
    </source>
</evidence>
<dbReference type="SUPFAM" id="SSF49329">
    <property type="entry name" value="Cu,Zn superoxide dismutase-like"/>
    <property type="match status" value="1"/>
</dbReference>
<dbReference type="CDD" id="cd00305">
    <property type="entry name" value="Cu-Zn_Superoxide_Dismutase"/>
    <property type="match status" value="1"/>
</dbReference>
<sequence precursor="true">MTRLPVLAAAVASISLAGCASTPAPTAETLGTAQLSLANGAPAGTAEIVAAGDHVSMHVTVSGIDAGPHGFHLHTTGACRAPDFKSAGGHLNPTDNEHGAENPDGSHFGDLPNLQVGSNRTASASFDLGHGRARAMEWLFDADGTAVVIHAGADDYRSDPAGNAGARIACGVLEQG</sequence>
<feature type="chain" id="PRO_5002562408" evidence="3">
    <location>
        <begin position="21"/>
        <end position="176"/>
    </location>
</feature>
<reference evidence="5 6" key="1">
    <citation type="submission" date="2015-06" db="EMBL/GenBank/DDBJ databases">
        <authorList>
            <person name="Kim K.M."/>
        </authorList>
    </citation>
    <scope>NUCLEOTIDE SEQUENCE [LARGE SCALE GENOMIC DNA]</scope>
    <source>
        <strain evidence="5 6">KCTC 22370</strain>
    </source>
</reference>
<dbReference type="InterPro" id="IPR001424">
    <property type="entry name" value="SOD_Cu_Zn_dom"/>
</dbReference>